<name>A0ABU2CB81_9BURK</name>
<evidence type="ECO:0000313" key="4">
    <source>
        <dbReference type="Proteomes" id="UP001180487"/>
    </source>
</evidence>
<sequence>MSADPKALPVVIVLAAGRGERFAASGGQVHKLEALLAGKRVLDHVLAAVQASGLPSYVVHADASRPGMGDSIAAGVRATADAPGWLILPGDLPLLRSETLRAIALAPPAAVTLPQYQGQRGHPVRFAAACGPQLLELKGNQGAAQIVRAQAAMHSVAVMEVDDRGCVTDIDTLDDLLRAEQWLAQQ</sequence>
<keyword evidence="1" id="KW-0460">Magnesium</keyword>
<dbReference type="Pfam" id="PF12804">
    <property type="entry name" value="NTP_transf_3"/>
    <property type="match status" value="1"/>
</dbReference>
<keyword evidence="3" id="KW-0808">Transferase</keyword>
<dbReference type="InterPro" id="IPR029044">
    <property type="entry name" value="Nucleotide-diphossugar_trans"/>
</dbReference>
<dbReference type="RefSeq" id="WP_310374832.1">
    <property type="nucleotide sequence ID" value="NZ_JAVDXT010000003.1"/>
</dbReference>
<dbReference type="SUPFAM" id="SSF53448">
    <property type="entry name" value="Nucleotide-diphospho-sugar transferases"/>
    <property type="match status" value="1"/>
</dbReference>
<dbReference type="GO" id="GO:0061602">
    <property type="term" value="F:molybdenum cofactor cytidylyltransferase activity"/>
    <property type="evidence" value="ECO:0007669"/>
    <property type="project" value="UniProtKB-EC"/>
</dbReference>
<reference evidence="3 4" key="1">
    <citation type="submission" date="2023-07" db="EMBL/GenBank/DDBJ databases">
        <title>Sorghum-associated microbial communities from plants grown in Nebraska, USA.</title>
        <authorList>
            <person name="Schachtman D."/>
        </authorList>
    </citation>
    <scope>NUCLEOTIDE SEQUENCE [LARGE SCALE GENOMIC DNA]</scope>
    <source>
        <strain evidence="3 4">BE313</strain>
    </source>
</reference>
<evidence type="ECO:0000256" key="1">
    <source>
        <dbReference type="ARBA" id="ARBA00022842"/>
    </source>
</evidence>
<proteinExistence type="predicted"/>
<accession>A0ABU2CB81</accession>
<dbReference type="CDD" id="cd04182">
    <property type="entry name" value="GT_2_like_f"/>
    <property type="match status" value="1"/>
</dbReference>
<evidence type="ECO:0000259" key="2">
    <source>
        <dbReference type="Pfam" id="PF12804"/>
    </source>
</evidence>
<dbReference type="InterPro" id="IPR025877">
    <property type="entry name" value="MobA-like_NTP_Trfase"/>
</dbReference>
<dbReference type="EC" id="2.7.7.76" evidence="3"/>
<dbReference type="PANTHER" id="PTHR43777">
    <property type="entry name" value="MOLYBDENUM COFACTOR CYTIDYLYLTRANSFERASE"/>
    <property type="match status" value="1"/>
</dbReference>
<keyword evidence="3" id="KW-0548">Nucleotidyltransferase</keyword>
<dbReference type="Proteomes" id="UP001180487">
    <property type="component" value="Unassembled WGS sequence"/>
</dbReference>
<dbReference type="EMBL" id="JAVDXT010000003">
    <property type="protein sequence ID" value="MDR7378594.1"/>
    <property type="molecule type" value="Genomic_DNA"/>
</dbReference>
<dbReference type="PANTHER" id="PTHR43777:SF1">
    <property type="entry name" value="MOLYBDENUM COFACTOR CYTIDYLYLTRANSFERASE"/>
    <property type="match status" value="1"/>
</dbReference>
<gene>
    <name evidence="3" type="ORF">J2X19_003288</name>
</gene>
<dbReference type="Gene3D" id="3.90.550.10">
    <property type="entry name" value="Spore Coat Polysaccharide Biosynthesis Protein SpsA, Chain A"/>
    <property type="match status" value="1"/>
</dbReference>
<protein>
    <submittedName>
        <fullName evidence="3">Molybdenum cofactor cytidylyltransferase</fullName>
        <ecNumber evidence="3">2.7.7.76</ecNumber>
    </submittedName>
</protein>
<evidence type="ECO:0000313" key="3">
    <source>
        <dbReference type="EMBL" id="MDR7378594.1"/>
    </source>
</evidence>
<feature type="domain" description="MobA-like NTP transferase" evidence="2">
    <location>
        <begin position="11"/>
        <end position="150"/>
    </location>
</feature>
<keyword evidence="4" id="KW-1185">Reference proteome</keyword>
<organism evidence="3 4">
    <name type="scientific">Rhodoferax ferrireducens</name>
    <dbReference type="NCBI Taxonomy" id="192843"/>
    <lineage>
        <taxon>Bacteria</taxon>
        <taxon>Pseudomonadati</taxon>
        <taxon>Pseudomonadota</taxon>
        <taxon>Betaproteobacteria</taxon>
        <taxon>Burkholderiales</taxon>
        <taxon>Comamonadaceae</taxon>
        <taxon>Rhodoferax</taxon>
    </lineage>
</organism>
<comment type="caution">
    <text evidence="3">The sequence shown here is derived from an EMBL/GenBank/DDBJ whole genome shotgun (WGS) entry which is preliminary data.</text>
</comment>